<keyword evidence="4" id="KW-1133">Transmembrane helix</keyword>
<gene>
    <name evidence="5" type="ORF">IQ249_20690</name>
</gene>
<dbReference type="SMART" id="SM00320">
    <property type="entry name" value="WD40"/>
    <property type="match status" value="4"/>
</dbReference>
<dbReference type="Pfam" id="PF00400">
    <property type="entry name" value="WD40"/>
    <property type="match status" value="2"/>
</dbReference>
<name>A0A8J7DZ76_9CYAN</name>
<evidence type="ECO:0008006" key="7">
    <source>
        <dbReference type="Google" id="ProtNLM"/>
    </source>
</evidence>
<dbReference type="InterPro" id="IPR019775">
    <property type="entry name" value="WD40_repeat_CS"/>
</dbReference>
<keyword evidence="4" id="KW-0472">Membrane</keyword>
<dbReference type="Proteomes" id="UP000654482">
    <property type="component" value="Unassembled WGS sequence"/>
</dbReference>
<dbReference type="PANTHER" id="PTHR22847">
    <property type="entry name" value="WD40 REPEAT PROTEIN"/>
    <property type="match status" value="1"/>
</dbReference>
<keyword evidence="1 3" id="KW-0853">WD repeat</keyword>
<sequence>MQLLPYHRFTLQTHQSLSQVIENLEAHIEVPKIVRWKFSRNHAPYEGKVSSSGFEVRRIIHYRNSFLPQIKGKFEPQSKGTLVRVTMGLHPLVMAFLLFWLATWYSISTPFFLAHLLSGDISFEVGIFLGAPIALLFVFWCVFWYEAKRSHRELTQIISGEVLEPNYSGTLSSKPLRSLAIAVIGISNAFFVYHYFLPSFQSESPIPPKSCSQDVTFSPYCNFSPLLTIEGHPTVSAIALSSDGKTLVSGGRDKAIKIWDLTTGELKRTLQSDSGVINSLAIAPDGKTVVSSSGDRMIRIWDMTSDRYPKILKDPSGEGSYLVEISADGKTIISGSYNELKFWDMATGQLKKRLPDPGSGEIKLGPVTIDNSSRLHPRTISSDSKIALVELNGKVTAWNLETNQQTVLKTKLFEDINAAQIDPDGKIAVTTSYTQPKTYLKIWDLTTGQLKAENIISSNRGYWGSSNRIALSRDRVFTSTPQGIKVWNLETAELEATLNEEQMHDLVVSPDGKLLLGLAGNDSSANTQIKVLQR</sequence>
<evidence type="ECO:0000313" key="5">
    <source>
        <dbReference type="EMBL" id="MBE9118314.1"/>
    </source>
</evidence>
<dbReference type="PROSITE" id="PS50082">
    <property type="entry name" value="WD_REPEATS_2"/>
    <property type="match status" value="2"/>
</dbReference>
<dbReference type="RefSeq" id="WP_194031401.1">
    <property type="nucleotide sequence ID" value="NZ_JADEWZ010000043.1"/>
</dbReference>
<dbReference type="InterPro" id="IPR015943">
    <property type="entry name" value="WD40/YVTN_repeat-like_dom_sf"/>
</dbReference>
<feature type="transmembrane region" description="Helical" evidence="4">
    <location>
        <begin position="179"/>
        <end position="197"/>
    </location>
</feature>
<keyword evidence="6" id="KW-1185">Reference proteome</keyword>
<keyword evidence="2" id="KW-0677">Repeat</keyword>
<comment type="caution">
    <text evidence="5">The sequence shown here is derived from an EMBL/GenBank/DDBJ whole genome shotgun (WGS) entry which is preliminary data.</text>
</comment>
<evidence type="ECO:0000256" key="2">
    <source>
        <dbReference type="ARBA" id="ARBA00022737"/>
    </source>
</evidence>
<dbReference type="PANTHER" id="PTHR22847:SF637">
    <property type="entry name" value="WD REPEAT DOMAIN 5B"/>
    <property type="match status" value="1"/>
</dbReference>
<proteinExistence type="predicted"/>
<feature type="transmembrane region" description="Helical" evidence="4">
    <location>
        <begin position="125"/>
        <end position="145"/>
    </location>
</feature>
<dbReference type="EMBL" id="JADEWZ010000043">
    <property type="protein sequence ID" value="MBE9118314.1"/>
    <property type="molecule type" value="Genomic_DNA"/>
</dbReference>
<evidence type="ECO:0000256" key="1">
    <source>
        <dbReference type="ARBA" id="ARBA00022574"/>
    </source>
</evidence>
<keyword evidence="4" id="KW-0812">Transmembrane</keyword>
<evidence type="ECO:0000313" key="6">
    <source>
        <dbReference type="Proteomes" id="UP000654482"/>
    </source>
</evidence>
<feature type="repeat" description="WD" evidence="3">
    <location>
        <begin position="270"/>
        <end position="311"/>
    </location>
</feature>
<dbReference type="Gene3D" id="2.130.10.10">
    <property type="entry name" value="YVTN repeat-like/Quinoprotein amine dehydrogenase"/>
    <property type="match status" value="2"/>
</dbReference>
<evidence type="ECO:0000256" key="3">
    <source>
        <dbReference type="PROSITE-ProRule" id="PRU00221"/>
    </source>
</evidence>
<accession>A0A8J7DZ76</accession>
<evidence type="ECO:0000256" key="4">
    <source>
        <dbReference type="SAM" id="Phobius"/>
    </source>
</evidence>
<feature type="repeat" description="WD" evidence="3">
    <location>
        <begin position="235"/>
        <end position="269"/>
    </location>
</feature>
<dbReference type="AlphaFoldDB" id="A0A8J7DZ76"/>
<dbReference type="InterPro" id="IPR001680">
    <property type="entry name" value="WD40_rpt"/>
</dbReference>
<dbReference type="PROSITE" id="PS00678">
    <property type="entry name" value="WD_REPEATS_1"/>
    <property type="match status" value="2"/>
</dbReference>
<dbReference type="SUPFAM" id="SSF82171">
    <property type="entry name" value="DPP6 N-terminal domain-like"/>
    <property type="match status" value="1"/>
</dbReference>
<feature type="transmembrane region" description="Helical" evidence="4">
    <location>
        <begin position="81"/>
        <end position="105"/>
    </location>
</feature>
<dbReference type="PROSITE" id="PS50294">
    <property type="entry name" value="WD_REPEATS_REGION"/>
    <property type="match status" value="2"/>
</dbReference>
<protein>
    <recommendedName>
        <fullName evidence="7">WD40 repeat domain-containing protein</fullName>
    </recommendedName>
</protein>
<reference evidence="5" key="1">
    <citation type="submission" date="2020-10" db="EMBL/GenBank/DDBJ databases">
        <authorList>
            <person name="Castelo-Branco R."/>
            <person name="Eusebio N."/>
            <person name="Adriana R."/>
            <person name="Vieira A."/>
            <person name="Brugerolle De Fraissinette N."/>
            <person name="Rezende De Castro R."/>
            <person name="Schneider M.P."/>
            <person name="Vasconcelos V."/>
            <person name="Leao P.N."/>
        </authorList>
    </citation>
    <scope>NUCLEOTIDE SEQUENCE</scope>
    <source>
        <strain evidence="5">LEGE 07157</strain>
    </source>
</reference>
<organism evidence="5 6">
    <name type="scientific">Lusitaniella coriacea LEGE 07157</name>
    <dbReference type="NCBI Taxonomy" id="945747"/>
    <lineage>
        <taxon>Bacteria</taxon>
        <taxon>Bacillati</taxon>
        <taxon>Cyanobacteriota</taxon>
        <taxon>Cyanophyceae</taxon>
        <taxon>Spirulinales</taxon>
        <taxon>Lusitaniellaceae</taxon>
        <taxon>Lusitaniella</taxon>
    </lineage>
</organism>